<name>A0A060NSU9_9BURK</name>
<protein>
    <submittedName>
        <fullName evidence="12">DNA-directed RNA polymerase specialized sigma subunit, sigma54 homolog</fullName>
    </submittedName>
</protein>
<dbReference type="HOGENOM" id="CLU_020569_0_1_4"/>
<dbReference type="RefSeq" id="WP_045536979.1">
    <property type="nucleotide sequence ID" value="NZ_AP014569.1"/>
</dbReference>
<dbReference type="GO" id="GO:0000428">
    <property type="term" value="C:DNA-directed RNA polymerase complex"/>
    <property type="evidence" value="ECO:0007669"/>
    <property type="project" value="UniProtKB-KW"/>
</dbReference>
<dbReference type="PRINTS" id="PR00045">
    <property type="entry name" value="SIGMA54FCT"/>
</dbReference>
<dbReference type="Gene3D" id="1.10.10.60">
    <property type="entry name" value="Homeodomain-like"/>
    <property type="match status" value="1"/>
</dbReference>
<feature type="region of interest" description="Disordered" evidence="9">
    <location>
        <begin position="41"/>
        <end position="110"/>
    </location>
</feature>
<evidence type="ECO:0000256" key="5">
    <source>
        <dbReference type="ARBA" id="ARBA00023015"/>
    </source>
</evidence>
<dbReference type="Pfam" id="PF04552">
    <property type="entry name" value="Sigma54_DBD"/>
    <property type="match status" value="1"/>
</dbReference>
<dbReference type="Gene3D" id="1.10.10.1330">
    <property type="entry name" value="RNA polymerase sigma-54 factor, core-binding domain"/>
    <property type="match status" value="1"/>
</dbReference>
<keyword evidence="6" id="KW-0731">Sigma factor</keyword>
<dbReference type="PANTHER" id="PTHR32248">
    <property type="entry name" value="RNA POLYMERASE SIGMA-54 FACTOR"/>
    <property type="match status" value="1"/>
</dbReference>
<feature type="region of interest" description="Disordered" evidence="9">
    <location>
        <begin position="153"/>
        <end position="192"/>
    </location>
</feature>
<dbReference type="PROSITE" id="PS50044">
    <property type="entry name" value="SIGMA54_3"/>
    <property type="match status" value="1"/>
</dbReference>
<dbReference type="NCBIfam" id="TIGR02395">
    <property type="entry name" value="rpoN_sigma"/>
    <property type="match status" value="1"/>
</dbReference>
<feature type="domain" description="RNA polymerase sigma factor 54 core-binding" evidence="11">
    <location>
        <begin position="286"/>
        <end position="415"/>
    </location>
</feature>
<dbReference type="AlphaFoldDB" id="A0A060NSU9"/>
<gene>
    <name evidence="12" type="ORF">SMCB_2182</name>
</gene>
<proteinExistence type="inferred from homology"/>
<dbReference type="Pfam" id="PF00309">
    <property type="entry name" value="Sigma54_AID"/>
    <property type="match status" value="1"/>
</dbReference>
<dbReference type="OrthoDB" id="9814402at2"/>
<evidence type="ECO:0000256" key="7">
    <source>
        <dbReference type="ARBA" id="ARBA00023125"/>
    </source>
</evidence>
<keyword evidence="5" id="KW-0805">Transcription regulation</keyword>
<dbReference type="PROSITE" id="PS00717">
    <property type="entry name" value="SIGMA54_1"/>
    <property type="match status" value="1"/>
</dbReference>
<feature type="compositionally biased region" description="Low complexity" evidence="9">
    <location>
        <begin position="83"/>
        <end position="107"/>
    </location>
</feature>
<evidence type="ECO:0000256" key="2">
    <source>
        <dbReference type="ARBA" id="ARBA00022478"/>
    </source>
</evidence>
<evidence type="ECO:0000256" key="3">
    <source>
        <dbReference type="ARBA" id="ARBA00022679"/>
    </source>
</evidence>
<reference evidence="12 13" key="1">
    <citation type="journal article" date="2014" name="Nat. Commun.">
        <title>Physiological and genomic features of highly alkaliphilic hydrogen-utilizing Betaproteobacteria from a continental serpentinizing site.</title>
        <authorList>
            <person name="Suzuki S."/>
            <person name="Kuenen J.G."/>
            <person name="Schipper K."/>
            <person name="van der Velde S."/>
            <person name="Ishii S."/>
            <person name="Wu A."/>
            <person name="Sorokin D.Y."/>
            <person name="Tenney A."/>
            <person name="Meng X.Y."/>
            <person name="Morrill P.L."/>
            <person name="Kamagata Y."/>
            <person name="Muyzer G."/>
            <person name="Nealson K.H."/>
        </authorList>
    </citation>
    <scope>NUCLEOTIDE SEQUENCE [LARGE SCALE GENOMIC DNA]</scope>
    <source>
        <strain evidence="12 13">B1</strain>
    </source>
</reference>
<evidence type="ECO:0000259" key="10">
    <source>
        <dbReference type="Pfam" id="PF04552"/>
    </source>
</evidence>
<organism evidence="12 13">
    <name type="scientific">Serpentinimonas maccroryi</name>
    <dbReference type="NCBI Taxonomy" id="1458426"/>
    <lineage>
        <taxon>Bacteria</taxon>
        <taxon>Pseudomonadati</taxon>
        <taxon>Pseudomonadota</taxon>
        <taxon>Betaproteobacteria</taxon>
        <taxon>Burkholderiales</taxon>
        <taxon>Comamonadaceae</taxon>
        <taxon>Serpentinimonas</taxon>
    </lineage>
</organism>
<evidence type="ECO:0000256" key="8">
    <source>
        <dbReference type="ARBA" id="ARBA00023163"/>
    </source>
</evidence>
<dbReference type="InterPro" id="IPR038709">
    <property type="entry name" value="RpoN_core-bd_sf"/>
</dbReference>
<dbReference type="GO" id="GO:0016779">
    <property type="term" value="F:nucleotidyltransferase activity"/>
    <property type="evidence" value="ECO:0007669"/>
    <property type="project" value="UniProtKB-KW"/>
</dbReference>
<dbReference type="InterPro" id="IPR000394">
    <property type="entry name" value="RNA_pol_sigma_54"/>
</dbReference>
<dbReference type="GO" id="GO:0016987">
    <property type="term" value="F:sigma factor activity"/>
    <property type="evidence" value="ECO:0007669"/>
    <property type="project" value="UniProtKB-KW"/>
</dbReference>
<evidence type="ECO:0000313" key="12">
    <source>
        <dbReference type="EMBL" id="BAO84410.1"/>
    </source>
</evidence>
<keyword evidence="3" id="KW-0808">Transferase</keyword>
<keyword evidence="7" id="KW-0238">DNA-binding</keyword>
<keyword evidence="8" id="KW-0804">Transcription</keyword>
<dbReference type="GO" id="GO:0006352">
    <property type="term" value="P:DNA-templated transcription initiation"/>
    <property type="evidence" value="ECO:0007669"/>
    <property type="project" value="InterPro"/>
</dbReference>
<dbReference type="Proteomes" id="UP000066014">
    <property type="component" value="Chromosome"/>
</dbReference>
<evidence type="ECO:0000256" key="1">
    <source>
        <dbReference type="ARBA" id="ARBA00008798"/>
    </source>
</evidence>
<feature type="domain" description="RNA polymerase sigma factor 54 core-binding" evidence="11">
    <location>
        <begin position="191"/>
        <end position="251"/>
    </location>
</feature>
<dbReference type="KEGG" id="cbab:SMCB_2182"/>
<evidence type="ECO:0000256" key="6">
    <source>
        <dbReference type="ARBA" id="ARBA00023082"/>
    </source>
</evidence>
<dbReference type="PIRSF" id="PIRSF000774">
    <property type="entry name" value="RpoN"/>
    <property type="match status" value="1"/>
</dbReference>
<dbReference type="STRING" id="1458426.SMCB_2182"/>
<dbReference type="Pfam" id="PF04963">
    <property type="entry name" value="Sigma54_CBD"/>
    <property type="match status" value="2"/>
</dbReference>
<dbReference type="EMBL" id="AP014569">
    <property type="protein sequence ID" value="BAO84410.1"/>
    <property type="molecule type" value="Genomic_DNA"/>
</dbReference>
<feature type="compositionally biased region" description="Low complexity" evidence="9">
    <location>
        <begin position="57"/>
        <end position="66"/>
    </location>
</feature>
<dbReference type="InterPro" id="IPR007634">
    <property type="entry name" value="RNA_pol_sigma_54_DNA-bd"/>
</dbReference>
<evidence type="ECO:0000256" key="9">
    <source>
        <dbReference type="SAM" id="MobiDB-lite"/>
    </source>
</evidence>
<dbReference type="GO" id="GO:0001216">
    <property type="term" value="F:DNA-binding transcription activator activity"/>
    <property type="evidence" value="ECO:0007669"/>
    <property type="project" value="InterPro"/>
</dbReference>
<keyword evidence="13" id="KW-1185">Reference proteome</keyword>
<dbReference type="PROSITE" id="PS00718">
    <property type="entry name" value="SIGMA54_2"/>
    <property type="match status" value="1"/>
</dbReference>
<keyword evidence="2 12" id="KW-0240">DNA-directed RNA polymerase</keyword>
<dbReference type="PANTHER" id="PTHR32248:SF4">
    <property type="entry name" value="RNA POLYMERASE SIGMA-54 FACTOR"/>
    <property type="match status" value="1"/>
</dbReference>
<dbReference type="GO" id="GO:0003677">
    <property type="term" value="F:DNA binding"/>
    <property type="evidence" value="ECO:0007669"/>
    <property type="project" value="UniProtKB-KW"/>
</dbReference>
<evidence type="ECO:0000259" key="11">
    <source>
        <dbReference type="Pfam" id="PF04963"/>
    </source>
</evidence>
<dbReference type="InterPro" id="IPR007046">
    <property type="entry name" value="RNA_pol_sigma_54_core-bd"/>
</dbReference>
<evidence type="ECO:0000256" key="4">
    <source>
        <dbReference type="ARBA" id="ARBA00022695"/>
    </source>
</evidence>
<accession>A0A060NSU9</accession>
<feature type="domain" description="RNA polymerase sigma factor 54 DNA-binding" evidence="10">
    <location>
        <begin position="431"/>
        <end position="586"/>
    </location>
</feature>
<evidence type="ECO:0000313" key="13">
    <source>
        <dbReference type="Proteomes" id="UP000066014"/>
    </source>
</evidence>
<sequence length="588" mass="63071">MKQGLSLRLSQSLALTPQLQQSIRLLQLSTLELEQELGQMLDDNPFLERDTSDDTPSDSLDGSLDGSPDRGLASTSDDGLGGAPEASALAPPEPPWAAASPEADAQSGMDSAVAYEVSAHEVSANEVPALDTAFEAAWDGEAAALGMGAQAEAGEPGELGAQGEGLDWGEPGALRNGAAPDADDGSGPDWARAPESLAQHLHQQAGALRLEPSVALALHALIESLDDNGYLADGLDELAAALCAQERAFEAIKASESLIASAPATGNRAGPTDPPAPDPRLAHWLHALQQALEHLQQMEPTGVGARHLAECLQLQILELRNSPESRTALAICQQPLDLLARRDSRRLAQLCRCSEALVRAAFGLIARLEPKPGRRFAVLEPHQLRPDVIVTVQGSGFKVALNPEVLPRLRLQDAYALALRQGRGGEAHAGLQQRLQEARWFIKNVQQRFDTILRVATAIVERQHQFFRHGDLAMRPLVLREIADEVGLHESTISRVTSAKFMATPQGTFEFKYFFGSALATEAGAHTSSTAVRALIQQLIAAENPQQPLSDNQIADLLKAQGIACARRTVAKYREALRIAPTHLRRAL</sequence>
<comment type="similarity">
    <text evidence="1">Belongs to the sigma-54 factor family.</text>
</comment>
<keyword evidence="4" id="KW-0548">Nucleotidyltransferase</keyword>